<evidence type="ECO:0000313" key="3">
    <source>
        <dbReference type="Proteomes" id="UP001217417"/>
    </source>
</evidence>
<comment type="caution">
    <text evidence="2">The sequence shown here is derived from an EMBL/GenBank/DDBJ whole genome shotgun (WGS) entry which is preliminary data.</text>
</comment>
<dbReference type="RefSeq" id="XP_056043515.1">
    <property type="nucleotide sequence ID" value="XM_056187882.1"/>
</dbReference>
<keyword evidence="1" id="KW-0732">Signal</keyword>
<dbReference type="AlphaFoldDB" id="A0AAD7QRQ2"/>
<reference evidence="2" key="1">
    <citation type="submission" date="2023-03" db="EMBL/GenBank/DDBJ databases">
        <title>Near-Complete genome sequence of Lipomyces tetrasporous NRRL Y-64009, an oleaginous yeast capable of growing on lignocellulosic hydrolysates.</title>
        <authorList>
            <consortium name="Lawrence Berkeley National Laboratory"/>
            <person name="Jagtap S.S."/>
            <person name="Liu J.-J."/>
            <person name="Walukiewicz H.E."/>
            <person name="Pangilinan J."/>
            <person name="Lipzen A."/>
            <person name="Ahrendt S."/>
            <person name="Koriabine M."/>
            <person name="Cobaugh K."/>
            <person name="Salamov A."/>
            <person name="Yoshinaga Y."/>
            <person name="Ng V."/>
            <person name="Daum C."/>
            <person name="Grigoriev I.V."/>
            <person name="Slininger P.J."/>
            <person name="Dien B.S."/>
            <person name="Jin Y.-S."/>
            <person name="Rao C.V."/>
        </authorList>
    </citation>
    <scope>NUCLEOTIDE SEQUENCE</scope>
    <source>
        <strain evidence="2">NRRL Y-64009</strain>
    </source>
</reference>
<proteinExistence type="predicted"/>
<gene>
    <name evidence="2" type="ORF">POJ06DRAFT_255301</name>
</gene>
<feature type="signal peptide" evidence="1">
    <location>
        <begin position="1"/>
        <end position="22"/>
    </location>
</feature>
<organism evidence="2 3">
    <name type="scientific">Lipomyces tetrasporus</name>
    <dbReference type="NCBI Taxonomy" id="54092"/>
    <lineage>
        <taxon>Eukaryota</taxon>
        <taxon>Fungi</taxon>
        <taxon>Dikarya</taxon>
        <taxon>Ascomycota</taxon>
        <taxon>Saccharomycotina</taxon>
        <taxon>Lipomycetes</taxon>
        <taxon>Lipomycetales</taxon>
        <taxon>Lipomycetaceae</taxon>
        <taxon>Lipomyces</taxon>
    </lineage>
</organism>
<keyword evidence="3" id="KW-1185">Reference proteome</keyword>
<feature type="chain" id="PRO_5042009240" evidence="1">
    <location>
        <begin position="23"/>
        <end position="298"/>
    </location>
</feature>
<dbReference type="GeneID" id="80883048"/>
<protein>
    <submittedName>
        <fullName evidence="2">Uncharacterized protein</fullName>
    </submittedName>
</protein>
<evidence type="ECO:0000256" key="1">
    <source>
        <dbReference type="SAM" id="SignalP"/>
    </source>
</evidence>
<name>A0AAD7QRQ2_9ASCO</name>
<dbReference type="Proteomes" id="UP001217417">
    <property type="component" value="Unassembled WGS sequence"/>
</dbReference>
<accession>A0AAD7QRQ2</accession>
<evidence type="ECO:0000313" key="2">
    <source>
        <dbReference type="EMBL" id="KAJ8100065.1"/>
    </source>
</evidence>
<dbReference type="EMBL" id="JARPMG010000006">
    <property type="protein sequence ID" value="KAJ8100065.1"/>
    <property type="molecule type" value="Genomic_DNA"/>
</dbReference>
<sequence length="298" mass="32674">MSVRRLMSSTMAWLAASAAASASNITSVVVNNANLAANTPTIANNNVLYSINWTNGFVLQTNYTTYYDGAVIATNTTSQPWAVMAAYLSIGLDNLAEVIWYYQSGQGLVDEYLVDKTGVCNAIVSYASDSDADYNTTYGKVLSDANRYTSVYSGRFGNNSVFDALAKVIHSSLRYCSSVQAHTATDMEKRYTATNQIQCHGNHAATYAECTGALSTINYDAWCNSWRCIFTYGECSIVYKETHPAQYIGFNVAKSNAFFICEDCFGNHESRVRASGVVQPTSQYRKTCVCTFKNISSC</sequence>